<dbReference type="GO" id="GO:0001530">
    <property type="term" value="F:lipopolysaccharide binding"/>
    <property type="evidence" value="ECO:0007669"/>
    <property type="project" value="InterPro"/>
</dbReference>
<dbReference type="PANTHER" id="PTHR15218">
    <property type="entry name" value="MD-1, MD-2 - RELATED"/>
    <property type="match status" value="1"/>
</dbReference>
<name>A0A7J8DUI1_MOLMO</name>
<evidence type="ECO:0000313" key="3">
    <source>
        <dbReference type="EMBL" id="KAF6426542.1"/>
    </source>
</evidence>
<comment type="caution">
    <text evidence="3">The sequence shown here is derived from an EMBL/GenBank/DDBJ whole genome shotgun (WGS) entry which is preliminary data.</text>
</comment>
<dbReference type="GO" id="GO:0046696">
    <property type="term" value="C:lipopolysaccharide receptor complex"/>
    <property type="evidence" value="ECO:0007669"/>
    <property type="project" value="TreeGrafter"/>
</dbReference>
<dbReference type="GO" id="GO:0034142">
    <property type="term" value="P:toll-like receptor 4 signaling pathway"/>
    <property type="evidence" value="ECO:0007669"/>
    <property type="project" value="TreeGrafter"/>
</dbReference>
<keyword evidence="4" id="KW-1185">Reference proteome</keyword>
<protein>
    <submittedName>
        <fullName evidence="3">Lymphocyte antigen 96</fullName>
    </submittedName>
</protein>
<evidence type="ECO:0000259" key="2">
    <source>
        <dbReference type="Pfam" id="PF02221"/>
    </source>
</evidence>
<sequence>MFPLMLFSTLFSSTFTEPREQHLVCNSSDVSISFTYCGRDMKKLYFNLYITLNTHNLPMRKEVLCRGSDDDYSFCRTLKGETMDIKVSFSFKGMLIPKGQHRCVVEAFTGDPEKMLFCLNFTIIHHPNFN</sequence>
<dbReference type="PANTHER" id="PTHR15218:SF0">
    <property type="entry name" value="LYMPHOCYTE ANTIGEN 96"/>
    <property type="match status" value="1"/>
</dbReference>
<reference evidence="3 4" key="1">
    <citation type="journal article" date="2020" name="Nature">
        <title>Six reference-quality genomes reveal evolution of bat adaptations.</title>
        <authorList>
            <person name="Jebb D."/>
            <person name="Huang Z."/>
            <person name="Pippel M."/>
            <person name="Hughes G.M."/>
            <person name="Lavrichenko K."/>
            <person name="Devanna P."/>
            <person name="Winkler S."/>
            <person name="Jermiin L.S."/>
            <person name="Skirmuntt E.C."/>
            <person name="Katzourakis A."/>
            <person name="Burkitt-Gray L."/>
            <person name="Ray D.A."/>
            <person name="Sullivan K.A.M."/>
            <person name="Roscito J.G."/>
            <person name="Kirilenko B.M."/>
            <person name="Davalos L.M."/>
            <person name="Corthals A.P."/>
            <person name="Power M.L."/>
            <person name="Jones G."/>
            <person name="Ransome R.D."/>
            <person name="Dechmann D.K.N."/>
            <person name="Locatelli A.G."/>
            <person name="Puechmaille S.J."/>
            <person name="Fedrigo O."/>
            <person name="Jarvis E.D."/>
            <person name="Hiller M."/>
            <person name="Vernes S.C."/>
            <person name="Myers E.W."/>
            <person name="Teeling E.C."/>
        </authorList>
    </citation>
    <scope>NUCLEOTIDE SEQUENCE [LARGE SCALE GENOMIC DNA]</scope>
    <source>
        <strain evidence="3">MMolMol1</strain>
        <tissue evidence="3">Muscle</tissue>
    </source>
</reference>
<dbReference type="Gene3D" id="2.60.40.770">
    <property type="match status" value="1"/>
</dbReference>
<dbReference type="GO" id="GO:0032497">
    <property type="term" value="P:detection of lipopolysaccharide"/>
    <property type="evidence" value="ECO:0007669"/>
    <property type="project" value="TreeGrafter"/>
</dbReference>
<dbReference type="GO" id="GO:0001875">
    <property type="term" value="F:lipopolysaccharide immune receptor activity"/>
    <property type="evidence" value="ECO:0007669"/>
    <property type="project" value="TreeGrafter"/>
</dbReference>
<feature type="chain" id="PRO_5029875898" evidence="1">
    <location>
        <begin position="17"/>
        <end position="130"/>
    </location>
</feature>
<keyword evidence="1" id="KW-0732">Signal</keyword>
<dbReference type="SUPFAM" id="SSF81296">
    <property type="entry name" value="E set domains"/>
    <property type="match status" value="1"/>
</dbReference>
<dbReference type="GO" id="GO:0031666">
    <property type="term" value="P:positive regulation of lipopolysaccharide-mediated signaling pathway"/>
    <property type="evidence" value="ECO:0007669"/>
    <property type="project" value="TreeGrafter"/>
</dbReference>
<gene>
    <name evidence="3" type="ORF">HJG59_011746</name>
</gene>
<accession>A0A7J8DUI1</accession>
<feature type="domain" description="MD-2-related lipid-recognition" evidence="2">
    <location>
        <begin position="29"/>
        <end position="123"/>
    </location>
</feature>
<proteinExistence type="predicted"/>
<dbReference type="InterPro" id="IPR039217">
    <property type="entry name" value="LY96"/>
</dbReference>
<dbReference type="InterPro" id="IPR014756">
    <property type="entry name" value="Ig_E-set"/>
</dbReference>
<evidence type="ECO:0000256" key="1">
    <source>
        <dbReference type="SAM" id="SignalP"/>
    </source>
</evidence>
<feature type="signal peptide" evidence="1">
    <location>
        <begin position="1"/>
        <end position="16"/>
    </location>
</feature>
<dbReference type="AlphaFoldDB" id="A0A7J8DUI1"/>
<dbReference type="Pfam" id="PF02221">
    <property type="entry name" value="E1_DerP2_DerF2"/>
    <property type="match status" value="1"/>
</dbReference>
<dbReference type="GO" id="GO:0045087">
    <property type="term" value="P:innate immune response"/>
    <property type="evidence" value="ECO:0007669"/>
    <property type="project" value="InterPro"/>
</dbReference>
<organism evidence="3 4">
    <name type="scientific">Molossus molossus</name>
    <name type="common">Pallas' mastiff bat</name>
    <name type="synonym">Vespertilio molossus</name>
    <dbReference type="NCBI Taxonomy" id="27622"/>
    <lineage>
        <taxon>Eukaryota</taxon>
        <taxon>Metazoa</taxon>
        <taxon>Chordata</taxon>
        <taxon>Craniata</taxon>
        <taxon>Vertebrata</taxon>
        <taxon>Euteleostomi</taxon>
        <taxon>Mammalia</taxon>
        <taxon>Eutheria</taxon>
        <taxon>Laurasiatheria</taxon>
        <taxon>Chiroptera</taxon>
        <taxon>Yangochiroptera</taxon>
        <taxon>Molossidae</taxon>
        <taxon>Molossus</taxon>
    </lineage>
</organism>
<dbReference type="InterPro" id="IPR003172">
    <property type="entry name" value="ML_dom"/>
</dbReference>
<dbReference type="EMBL" id="JACASF010000016">
    <property type="protein sequence ID" value="KAF6426542.1"/>
    <property type="molecule type" value="Genomic_DNA"/>
</dbReference>
<evidence type="ECO:0000313" key="4">
    <source>
        <dbReference type="Proteomes" id="UP000550707"/>
    </source>
</evidence>
<dbReference type="Proteomes" id="UP000550707">
    <property type="component" value="Unassembled WGS sequence"/>
</dbReference>
<dbReference type="GO" id="GO:0035662">
    <property type="term" value="F:Toll-like receptor 4 binding"/>
    <property type="evidence" value="ECO:0007669"/>
    <property type="project" value="InterPro"/>
</dbReference>